<evidence type="ECO:0000256" key="5">
    <source>
        <dbReference type="ARBA" id="ARBA00022500"/>
    </source>
</evidence>
<keyword evidence="11" id="KW-0406">Ion transport</keyword>
<evidence type="ECO:0000256" key="10">
    <source>
        <dbReference type="ARBA" id="ARBA00022989"/>
    </source>
</evidence>
<evidence type="ECO:0000259" key="14">
    <source>
        <dbReference type="Pfam" id="PF01618"/>
    </source>
</evidence>
<dbReference type="GO" id="GO:0006935">
    <property type="term" value="P:chemotaxis"/>
    <property type="evidence" value="ECO:0007669"/>
    <property type="project" value="UniProtKB-KW"/>
</dbReference>
<keyword evidence="17" id="KW-1185">Reference proteome</keyword>
<feature type="transmembrane region" description="Helical" evidence="13">
    <location>
        <begin position="165"/>
        <end position="186"/>
    </location>
</feature>
<dbReference type="GO" id="GO:0071978">
    <property type="term" value="P:bacterial-type flagellum-dependent swarming motility"/>
    <property type="evidence" value="ECO:0007669"/>
    <property type="project" value="InterPro"/>
</dbReference>
<evidence type="ECO:0000256" key="2">
    <source>
        <dbReference type="ARBA" id="ARBA00008038"/>
    </source>
</evidence>
<dbReference type="GO" id="GO:1902600">
    <property type="term" value="P:proton transmembrane transport"/>
    <property type="evidence" value="ECO:0007669"/>
    <property type="project" value="UniProtKB-KW"/>
</dbReference>
<dbReference type="EMBL" id="SLWF01000022">
    <property type="protein sequence ID" value="TCN81735.1"/>
    <property type="molecule type" value="Genomic_DNA"/>
</dbReference>
<keyword evidence="5" id="KW-0145">Chemotaxis</keyword>
<keyword evidence="8" id="KW-0283">Flagellar rotation</keyword>
<evidence type="ECO:0000256" key="4">
    <source>
        <dbReference type="ARBA" id="ARBA00022475"/>
    </source>
</evidence>
<evidence type="ECO:0000256" key="7">
    <source>
        <dbReference type="ARBA" id="ARBA00022692"/>
    </source>
</evidence>
<feature type="domain" description="Motility protein A N-terminal" evidence="15">
    <location>
        <begin position="4"/>
        <end position="93"/>
    </location>
</feature>
<feature type="transmembrane region" description="Helical" evidence="13">
    <location>
        <begin position="7"/>
        <end position="29"/>
    </location>
</feature>
<comment type="caution">
    <text evidence="16">The sequence shown here is derived from an EMBL/GenBank/DDBJ whole genome shotgun (WGS) entry which is preliminary data.</text>
</comment>
<dbReference type="PANTHER" id="PTHR30433:SF4">
    <property type="entry name" value="MOTILITY PROTEIN A"/>
    <property type="match status" value="1"/>
</dbReference>
<dbReference type="InterPro" id="IPR000540">
    <property type="entry name" value="Flag_MotA_CS"/>
</dbReference>
<evidence type="ECO:0000256" key="12">
    <source>
        <dbReference type="ARBA" id="ARBA00023136"/>
    </source>
</evidence>
<feature type="transmembrane region" description="Helical" evidence="13">
    <location>
        <begin position="198"/>
        <end position="224"/>
    </location>
</feature>
<dbReference type="InterPro" id="IPR022522">
    <property type="entry name" value="Flagellar_motor_stator_MotA"/>
</dbReference>
<keyword evidence="10 13" id="KW-1133">Transmembrane helix</keyword>
<dbReference type="NCBIfam" id="TIGR03818">
    <property type="entry name" value="MotA1"/>
    <property type="match status" value="1"/>
</dbReference>
<keyword evidence="7 13" id="KW-0812">Transmembrane</keyword>
<evidence type="ECO:0000313" key="16">
    <source>
        <dbReference type="EMBL" id="TCN81735.1"/>
    </source>
</evidence>
<comment type="similarity">
    <text evidence="2">Belongs to the MotA family.</text>
</comment>
<dbReference type="Proteomes" id="UP000294832">
    <property type="component" value="Unassembled WGS sequence"/>
</dbReference>
<reference evidence="16 17" key="1">
    <citation type="submission" date="2019-03" db="EMBL/GenBank/DDBJ databases">
        <title>Freshwater and sediment microbial communities from various areas in North America, analyzing microbe dynamics in response to fracking.</title>
        <authorList>
            <person name="Lamendella R."/>
        </authorList>
    </citation>
    <scope>NUCLEOTIDE SEQUENCE [LARGE SCALE GENOMIC DNA]</scope>
    <source>
        <strain evidence="16 17">74A</strain>
    </source>
</reference>
<dbReference type="PROSITE" id="PS01307">
    <property type="entry name" value="MOTA"/>
    <property type="match status" value="1"/>
</dbReference>
<comment type="subcellular location">
    <subcellularLocation>
        <location evidence="1">Cell inner membrane</location>
        <topology evidence="1">Multi-pass membrane protein</topology>
    </subcellularLocation>
</comment>
<protein>
    <submittedName>
        <fullName evidence="16">Chemotaxis protein MotA</fullName>
    </submittedName>
</protein>
<dbReference type="InterPro" id="IPR047055">
    <property type="entry name" value="MotA-like"/>
</dbReference>
<dbReference type="RefSeq" id="WP_133039707.1">
    <property type="nucleotide sequence ID" value="NZ_BMXW01000024.1"/>
</dbReference>
<dbReference type="OrthoDB" id="9782603at2"/>
<keyword evidence="6" id="KW-0997">Cell inner membrane</keyword>
<evidence type="ECO:0000256" key="11">
    <source>
        <dbReference type="ARBA" id="ARBA00023065"/>
    </source>
</evidence>
<evidence type="ECO:0000256" key="13">
    <source>
        <dbReference type="SAM" id="Phobius"/>
    </source>
</evidence>
<gene>
    <name evidence="16" type="ORF">EDC91_12264</name>
</gene>
<dbReference type="Pfam" id="PF20560">
    <property type="entry name" value="MotA_N"/>
    <property type="match status" value="1"/>
</dbReference>
<name>A0A4R2F5J7_9GAMM</name>
<keyword evidence="12 13" id="KW-0472">Membrane</keyword>
<dbReference type="PANTHER" id="PTHR30433">
    <property type="entry name" value="CHEMOTAXIS PROTEIN MOTA"/>
    <property type="match status" value="1"/>
</dbReference>
<organism evidence="16 17">
    <name type="scientific">Shewanella fodinae</name>
    <dbReference type="NCBI Taxonomy" id="552357"/>
    <lineage>
        <taxon>Bacteria</taxon>
        <taxon>Pseudomonadati</taxon>
        <taxon>Pseudomonadota</taxon>
        <taxon>Gammaproteobacteria</taxon>
        <taxon>Alteromonadales</taxon>
        <taxon>Shewanellaceae</taxon>
        <taxon>Shewanella</taxon>
    </lineage>
</organism>
<evidence type="ECO:0000313" key="17">
    <source>
        <dbReference type="Proteomes" id="UP000294832"/>
    </source>
</evidence>
<evidence type="ECO:0000256" key="3">
    <source>
        <dbReference type="ARBA" id="ARBA00022448"/>
    </source>
</evidence>
<dbReference type="AlphaFoldDB" id="A0A4R2F5J7"/>
<proteinExistence type="inferred from homology"/>
<dbReference type="Pfam" id="PF01618">
    <property type="entry name" value="MotA_ExbB"/>
    <property type="match status" value="1"/>
</dbReference>
<evidence type="ECO:0000259" key="15">
    <source>
        <dbReference type="Pfam" id="PF20560"/>
    </source>
</evidence>
<keyword evidence="4" id="KW-1003">Cell membrane</keyword>
<keyword evidence="3" id="KW-0813">Transport</keyword>
<sequence>MQKFVGLVIVLGTVVGGFMFAGGNVASLWQPAEMIIIFGAALGALIVGNSKHVLKEMMSQLKYQFKAPKDQSKLYQDLLMLMYALLDLARTRGLKDLDEHVENPETSSIFLAYPSVSEYPNLVTFICDNLRLFSMGKVSSHDFDNMLDQEIAYLEEQKLKPSQSLAAVAEAMPGFGILAAVGGIIITMQHLDGPMGNIGLHVAAALVGTFLGIFGCYCLMAPLASSMEQYVKKRIAIFECVRAMLVAHAKGHVAIVATDAGRKLINEEVKPTFNMMEEWINNRAA</sequence>
<evidence type="ECO:0000256" key="8">
    <source>
        <dbReference type="ARBA" id="ARBA00022779"/>
    </source>
</evidence>
<evidence type="ECO:0000256" key="6">
    <source>
        <dbReference type="ARBA" id="ARBA00022519"/>
    </source>
</evidence>
<dbReference type="InterPro" id="IPR002898">
    <property type="entry name" value="MotA_ExbB_proton_chnl"/>
</dbReference>
<feature type="transmembrane region" description="Helical" evidence="13">
    <location>
        <begin position="35"/>
        <end position="54"/>
    </location>
</feature>
<dbReference type="GO" id="GO:0005886">
    <property type="term" value="C:plasma membrane"/>
    <property type="evidence" value="ECO:0007669"/>
    <property type="project" value="UniProtKB-SubCell"/>
</dbReference>
<keyword evidence="9" id="KW-0375">Hydrogen ion transport</keyword>
<feature type="domain" description="MotA/TolQ/ExbB proton channel" evidence="14">
    <location>
        <begin position="136"/>
        <end position="239"/>
    </location>
</feature>
<evidence type="ECO:0000256" key="1">
    <source>
        <dbReference type="ARBA" id="ARBA00004429"/>
    </source>
</evidence>
<evidence type="ECO:0000256" key="9">
    <source>
        <dbReference type="ARBA" id="ARBA00022781"/>
    </source>
</evidence>
<accession>A0A4R2F5J7</accession>
<dbReference type="InterPro" id="IPR046786">
    <property type="entry name" value="MotA_N"/>
</dbReference>